<dbReference type="SMART" id="SM01027">
    <property type="entry name" value="Beta-Casp"/>
    <property type="match status" value="1"/>
</dbReference>
<dbReference type="GO" id="GO:0016787">
    <property type="term" value="F:hydrolase activity"/>
    <property type="evidence" value="ECO:0007669"/>
    <property type="project" value="UniProtKB-KW"/>
</dbReference>
<dbReference type="AlphaFoldDB" id="A0A437PP12"/>
<evidence type="ECO:0000313" key="4">
    <source>
        <dbReference type="EMBL" id="RVU24026.1"/>
    </source>
</evidence>
<dbReference type="InterPro" id="IPR001279">
    <property type="entry name" value="Metallo-B-lactamas"/>
</dbReference>
<dbReference type="Gene3D" id="3.40.50.10890">
    <property type="match status" value="1"/>
</dbReference>
<feature type="domain" description="Beta-Casp" evidence="3">
    <location>
        <begin position="251"/>
        <end position="370"/>
    </location>
</feature>
<dbReference type="EMBL" id="SACY01000004">
    <property type="protein sequence ID" value="RVU24026.1"/>
    <property type="molecule type" value="Genomic_DNA"/>
</dbReference>
<dbReference type="Proteomes" id="UP000282832">
    <property type="component" value="Unassembled WGS sequence"/>
</dbReference>
<dbReference type="GO" id="GO:0004521">
    <property type="term" value="F:RNA endonuclease activity"/>
    <property type="evidence" value="ECO:0007669"/>
    <property type="project" value="TreeGrafter"/>
</dbReference>
<evidence type="ECO:0000259" key="3">
    <source>
        <dbReference type="SMART" id="SM01027"/>
    </source>
</evidence>
<protein>
    <submittedName>
        <fullName evidence="4">MBL fold metallo-hydrolase</fullName>
    </submittedName>
</protein>
<dbReference type="InterPro" id="IPR011108">
    <property type="entry name" value="RMMBL"/>
</dbReference>
<dbReference type="PANTHER" id="PTHR11203:SF37">
    <property type="entry name" value="INTEGRATOR COMPLEX SUBUNIT 11"/>
    <property type="match status" value="1"/>
</dbReference>
<comment type="caution">
    <text evidence="4">The sequence shown here is derived from an EMBL/GenBank/DDBJ whole genome shotgun (WGS) entry which is preliminary data.</text>
</comment>
<dbReference type="InterPro" id="IPR022712">
    <property type="entry name" value="Beta_Casp"/>
</dbReference>
<dbReference type="InterPro" id="IPR036866">
    <property type="entry name" value="RibonucZ/Hydroxyglut_hydro"/>
</dbReference>
<dbReference type="Pfam" id="PF00753">
    <property type="entry name" value="Lactamase_B"/>
    <property type="match status" value="1"/>
</dbReference>
<dbReference type="PANTHER" id="PTHR11203">
    <property type="entry name" value="CLEAVAGE AND POLYADENYLATION SPECIFICITY FACTOR FAMILY MEMBER"/>
    <property type="match status" value="1"/>
</dbReference>
<organism evidence="4 5">
    <name type="scientific">Sandaracinomonas limnophila</name>
    <dbReference type="NCBI Taxonomy" id="1862386"/>
    <lineage>
        <taxon>Bacteria</taxon>
        <taxon>Pseudomonadati</taxon>
        <taxon>Bacteroidota</taxon>
        <taxon>Cytophagia</taxon>
        <taxon>Cytophagales</taxon>
        <taxon>Flectobacillaceae</taxon>
        <taxon>Sandaracinomonas</taxon>
    </lineage>
</organism>
<dbReference type="SMART" id="SM00849">
    <property type="entry name" value="Lactamase_B"/>
    <property type="match status" value="1"/>
</dbReference>
<dbReference type="RefSeq" id="WP_127804502.1">
    <property type="nucleotide sequence ID" value="NZ_SACY01000004.1"/>
</dbReference>
<dbReference type="Pfam" id="PF10996">
    <property type="entry name" value="Beta-Casp"/>
    <property type="match status" value="1"/>
</dbReference>
<name>A0A437PP12_9BACT</name>
<keyword evidence="1 4" id="KW-0378">Hydrolase</keyword>
<proteinExistence type="predicted"/>
<evidence type="ECO:0000259" key="2">
    <source>
        <dbReference type="SMART" id="SM00849"/>
    </source>
</evidence>
<dbReference type="InterPro" id="IPR050698">
    <property type="entry name" value="MBL"/>
</dbReference>
<reference evidence="4 5" key="1">
    <citation type="submission" date="2019-01" db="EMBL/GenBank/DDBJ databases">
        <authorList>
            <person name="Chen W.-M."/>
        </authorList>
    </citation>
    <scope>NUCLEOTIDE SEQUENCE [LARGE SCALE GENOMIC DNA]</scope>
    <source>
        <strain evidence="4 5">FSY-15</strain>
    </source>
</reference>
<dbReference type="Gene3D" id="3.60.15.10">
    <property type="entry name" value="Ribonuclease Z/Hydroxyacylglutathione hydrolase-like"/>
    <property type="match status" value="1"/>
</dbReference>
<accession>A0A437PP12</accession>
<evidence type="ECO:0000256" key="1">
    <source>
        <dbReference type="ARBA" id="ARBA00022801"/>
    </source>
</evidence>
<dbReference type="CDD" id="cd16295">
    <property type="entry name" value="TTHA0252-CPSF-like_MBL-fold"/>
    <property type="match status" value="1"/>
</dbReference>
<dbReference type="OrthoDB" id="9803916at2"/>
<gene>
    <name evidence="4" type="ORF">EOJ36_08855</name>
</gene>
<dbReference type="SUPFAM" id="SSF56281">
    <property type="entry name" value="Metallo-hydrolase/oxidoreductase"/>
    <property type="match status" value="1"/>
</dbReference>
<keyword evidence="5" id="KW-1185">Reference proteome</keyword>
<feature type="domain" description="Metallo-beta-lactamase" evidence="2">
    <location>
        <begin position="18"/>
        <end position="246"/>
    </location>
</feature>
<evidence type="ECO:0000313" key="5">
    <source>
        <dbReference type="Proteomes" id="UP000282832"/>
    </source>
</evidence>
<sequence length="455" mass="51479">MGKSQFSIQFLGAAKTVTGSKFFLKLGTVGILVDCGIFQGYREIKEKNEDPLPIKIEEIDYVLLTHGHLDHVGYLPKLVKDGFRGKIYASSPTLDLAAIILMDSGKIQEEEALRNSRFHPHDEPEIPIYTAEDAREAIRHFQRVEEGDWIKLSSEISVRFQYIGHILGACFIEIEYQGKRMVFSGDIGRQKEILLKSYKKPEKADLLLIESTYGNRVHPDESGKEALKHAVLENAKRGGTLILPCFAVERAQTMMFLLWELLNKKQIPPIKMVLDSPMAAEVLELFSRFPSWHKISVEDLHALSSQFTIIKKFKESLHSVESDEPKIIIAGSGMLSGGRVLRYLQKYISDPDSTVALTGFQAVGTKGRRLAEGASTLRIYGKDYPVRARIVNFEMFSAHADQNDLLDWLSDIHVAPEKLMLIHGEEEATLELQEILKQKKAWDSYIPEPDEIVEL</sequence>
<dbReference type="Pfam" id="PF07521">
    <property type="entry name" value="RMMBL"/>
    <property type="match status" value="1"/>
</dbReference>